<protein>
    <submittedName>
        <fullName evidence="1">Uncharacterized protein</fullName>
    </submittedName>
</protein>
<reference evidence="1 2" key="1">
    <citation type="journal article" date="2019" name="Sci. Rep.">
        <title>Sulfobacillus thermotolerans: new insights into resistance and metabolic capacities of acidophilic chemolithotrophs.</title>
        <authorList>
            <person name="Panyushkina A.E."/>
            <person name="Babenko V.V."/>
            <person name="Nikitina A.S."/>
            <person name="Selezneva O.V."/>
            <person name="Tsaplina I.A."/>
            <person name="Letarova M.A."/>
            <person name="Kostryukova E.S."/>
            <person name="Letarov A.V."/>
        </authorList>
    </citation>
    <scope>NUCLEOTIDE SEQUENCE [LARGE SCALE GENOMIC DNA]</scope>
    <source>
        <strain evidence="1 2">Kr1</strain>
    </source>
</reference>
<proteinExistence type="predicted"/>
<dbReference type="EMBL" id="CP019454">
    <property type="protein sequence ID" value="AUW95279.1"/>
    <property type="molecule type" value="Genomic_DNA"/>
</dbReference>
<evidence type="ECO:0000313" key="1">
    <source>
        <dbReference type="EMBL" id="AUW95279.1"/>
    </source>
</evidence>
<sequence length="114" mass="12617">MVKCIVRVSVALDMSPQALGKDDGVADCADCGGLDGVVGEEAEDCGDVPHPDNQHRVLINNTIGKFFMYITIDPTGWLMQGASIKRPRVHRVTFIWVRKILQRSLASAPYELQY</sequence>
<evidence type="ECO:0000313" key="2">
    <source>
        <dbReference type="Proteomes" id="UP000325292"/>
    </source>
</evidence>
<gene>
    <name evidence="1" type="ORF">BXT84_16040</name>
</gene>
<keyword evidence="2" id="KW-1185">Reference proteome</keyword>
<dbReference type="Proteomes" id="UP000325292">
    <property type="component" value="Chromosome"/>
</dbReference>
<organism evidence="1 2">
    <name type="scientific">Sulfobacillus thermotolerans</name>
    <dbReference type="NCBI Taxonomy" id="338644"/>
    <lineage>
        <taxon>Bacteria</taxon>
        <taxon>Bacillati</taxon>
        <taxon>Bacillota</taxon>
        <taxon>Clostridia</taxon>
        <taxon>Eubacteriales</taxon>
        <taxon>Clostridiales Family XVII. Incertae Sedis</taxon>
        <taxon>Sulfobacillus</taxon>
    </lineage>
</organism>
<accession>A0ABM6RVI9</accession>
<name>A0ABM6RVI9_9FIRM</name>